<keyword evidence="10" id="KW-1185">Reference proteome</keyword>
<evidence type="ECO:0000259" key="8">
    <source>
        <dbReference type="PROSITE" id="PS50850"/>
    </source>
</evidence>
<feature type="transmembrane region" description="Helical" evidence="6">
    <location>
        <begin position="171"/>
        <end position="195"/>
    </location>
</feature>
<evidence type="ECO:0000256" key="5">
    <source>
        <dbReference type="RuleBase" id="RU003346"/>
    </source>
</evidence>
<evidence type="ECO:0000313" key="9">
    <source>
        <dbReference type="Ensembl" id="ENSGMOP00000042104.1"/>
    </source>
</evidence>
<keyword evidence="3 6" id="KW-1133">Transmembrane helix</keyword>
<feature type="transmembrane region" description="Helical" evidence="6">
    <location>
        <begin position="378"/>
        <end position="396"/>
    </location>
</feature>
<evidence type="ECO:0000256" key="6">
    <source>
        <dbReference type="SAM" id="Phobius"/>
    </source>
</evidence>
<protein>
    <recommendedName>
        <fullName evidence="8">Major facilitator superfamily (MFS) profile domain-containing protein</fullName>
    </recommendedName>
</protein>
<comment type="subcellular location">
    <subcellularLocation>
        <location evidence="1">Membrane</location>
        <topology evidence="1">Multi-pass membrane protein</topology>
    </subcellularLocation>
</comment>
<dbReference type="Pfam" id="PF00083">
    <property type="entry name" value="Sugar_tr"/>
    <property type="match status" value="1"/>
</dbReference>
<accession>A0A8C5FJZ1</accession>
<feature type="transmembrane region" description="Helical" evidence="6">
    <location>
        <begin position="320"/>
        <end position="343"/>
    </location>
</feature>
<dbReference type="InterPro" id="IPR020846">
    <property type="entry name" value="MFS_dom"/>
</dbReference>
<feature type="chain" id="PRO_5046725635" description="Major facilitator superfamily (MFS) profile domain-containing protein" evidence="7">
    <location>
        <begin position="22"/>
        <end position="506"/>
    </location>
</feature>
<dbReference type="PROSITE" id="PS00216">
    <property type="entry name" value="SUGAR_TRANSPORT_1"/>
    <property type="match status" value="1"/>
</dbReference>
<dbReference type="NCBIfam" id="TIGR00879">
    <property type="entry name" value="SP"/>
    <property type="match status" value="1"/>
</dbReference>
<feature type="domain" description="Major facilitator superfamily (MFS) profile" evidence="8">
    <location>
        <begin position="14"/>
        <end position="471"/>
    </location>
</feature>
<gene>
    <name evidence="9" type="primary">slc2a2</name>
</gene>
<feature type="transmembrane region" description="Helical" evidence="6">
    <location>
        <begin position="417"/>
        <end position="440"/>
    </location>
</feature>
<keyword evidence="5" id="KW-0813">Transport</keyword>
<evidence type="ECO:0000256" key="1">
    <source>
        <dbReference type="ARBA" id="ARBA00004141"/>
    </source>
</evidence>
<dbReference type="GO" id="GO:0005886">
    <property type="term" value="C:plasma membrane"/>
    <property type="evidence" value="ECO:0007669"/>
    <property type="project" value="TreeGrafter"/>
</dbReference>
<feature type="transmembrane region" description="Helical" evidence="6">
    <location>
        <begin position="287"/>
        <end position="308"/>
    </location>
</feature>
<feature type="transmembrane region" description="Helical" evidence="6">
    <location>
        <begin position="112"/>
        <end position="132"/>
    </location>
</feature>
<sequence>MLSICSLTGTLALAVFTAALGSLQFGYSMGVINAPQKVIEKHYARSLGLWPEGDPALSENSTRGVDMLDAGQHPEVIMYWSLSVAIFSVGGMVSSFLVGFVGDLRGRVKGMLMVNVLAMAGGLLMGLCKMWKPHIMVISGRAVMGFYCGLTSGLVPMYIGEIAPKAYRGALGTLHQLAIVVGILLSQVIGLDFLLGNDSMWPLLLGLSGAPSILQSLLLPLCPESPRYLYICQGKVEEASKSKTNTPIFVEHGGWNGSKRKDQYFVCILLCPISALQLRSSVYRQQLLVALLMHLSQQFSGINAIFYYSTDIFDRAGVGYPVYATIGVGVINTIFTLVSVALVDRAGRRTLTLIGLGGMCCCAVAMTVGLNLQMGYSWMSYVCMSAVFLFVSFFEIGPGPIPWFIVAELFSQGPRPAAIALAGCCNWTCNFLIGMTFPYIQEFLGSYVFILFAGLLLVFTVVTYLKVPETKGKSFKEIAAVFQKGHKKVPANTEMELEQLKSATDA</sequence>
<dbReference type="InterPro" id="IPR036259">
    <property type="entry name" value="MFS_trans_sf"/>
</dbReference>
<proteinExistence type="inferred from homology"/>
<reference evidence="9" key="1">
    <citation type="submission" date="2025-08" db="UniProtKB">
        <authorList>
            <consortium name="Ensembl"/>
        </authorList>
    </citation>
    <scope>IDENTIFICATION</scope>
</reference>
<evidence type="ECO:0000256" key="4">
    <source>
        <dbReference type="ARBA" id="ARBA00023136"/>
    </source>
</evidence>
<keyword evidence="4 6" id="KW-0472">Membrane</keyword>
<dbReference type="Ensembl" id="ENSGMOT00000060023.1">
    <property type="protein sequence ID" value="ENSGMOP00000042104.1"/>
    <property type="gene ID" value="ENSGMOG00000013757.2"/>
</dbReference>
<evidence type="ECO:0000256" key="3">
    <source>
        <dbReference type="ARBA" id="ARBA00022989"/>
    </source>
</evidence>
<dbReference type="GO" id="GO:0005903">
    <property type="term" value="C:brush border"/>
    <property type="evidence" value="ECO:0007669"/>
    <property type="project" value="TreeGrafter"/>
</dbReference>
<feature type="transmembrane region" description="Helical" evidence="6">
    <location>
        <begin position="138"/>
        <end position="159"/>
    </location>
</feature>
<dbReference type="PROSITE" id="PS50850">
    <property type="entry name" value="MFS"/>
    <property type="match status" value="1"/>
</dbReference>
<organism evidence="9 10">
    <name type="scientific">Gadus morhua</name>
    <name type="common">Atlantic cod</name>
    <dbReference type="NCBI Taxonomy" id="8049"/>
    <lineage>
        <taxon>Eukaryota</taxon>
        <taxon>Metazoa</taxon>
        <taxon>Chordata</taxon>
        <taxon>Craniata</taxon>
        <taxon>Vertebrata</taxon>
        <taxon>Euteleostomi</taxon>
        <taxon>Actinopterygii</taxon>
        <taxon>Neopterygii</taxon>
        <taxon>Teleostei</taxon>
        <taxon>Neoteleostei</taxon>
        <taxon>Acanthomorphata</taxon>
        <taxon>Zeiogadaria</taxon>
        <taxon>Gadariae</taxon>
        <taxon>Gadiformes</taxon>
        <taxon>Gadoidei</taxon>
        <taxon>Gadidae</taxon>
        <taxon>Gadus</taxon>
    </lineage>
</organism>
<dbReference type="SUPFAM" id="SSF103473">
    <property type="entry name" value="MFS general substrate transporter"/>
    <property type="match status" value="1"/>
</dbReference>
<feature type="transmembrane region" description="Helical" evidence="6">
    <location>
        <begin position="77"/>
        <end position="100"/>
    </location>
</feature>
<evidence type="ECO:0000313" key="10">
    <source>
        <dbReference type="Proteomes" id="UP000694546"/>
    </source>
</evidence>
<dbReference type="Gene3D" id="1.20.1250.20">
    <property type="entry name" value="MFS general substrate transporter like domains"/>
    <property type="match status" value="1"/>
</dbReference>
<dbReference type="PROSITE" id="PS00217">
    <property type="entry name" value="SUGAR_TRANSPORT_2"/>
    <property type="match status" value="1"/>
</dbReference>
<dbReference type="AlphaFoldDB" id="A0A8C5FJZ1"/>
<dbReference type="PANTHER" id="PTHR23503">
    <property type="entry name" value="SOLUTE CARRIER FAMILY 2"/>
    <property type="match status" value="1"/>
</dbReference>
<feature type="signal peptide" evidence="7">
    <location>
        <begin position="1"/>
        <end position="21"/>
    </location>
</feature>
<dbReference type="GO" id="GO:0070837">
    <property type="term" value="P:dehydroascorbic acid transport"/>
    <property type="evidence" value="ECO:0007669"/>
    <property type="project" value="TreeGrafter"/>
</dbReference>
<dbReference type="PANTHER" id="PTHR23503:SF27">
    <property type="entry name" value="SOLUTE CARRIER FAMILY 2, FACILITATED GLUCOSE TRANSPORTER MEMBER 2"/>
    <property type="match status" value="1"/>
</dbReference>
<feature type="transmembrane region" description="Helical" evidence="6">
    <location>
        <begin position="201"/>
        <end position="221"/>
    </location>
</feature>
<feature type="transmembrane region" description="Helical" evidence="6">
    <location>
        <begin position="446"/>
        <end position="467"/>
    </location>
</feature>
<evidence type="ECO:0000256" key="7">
    <source>
        <dbReference type="SAM" id="SignalP"/>
    </source>
</evidence>
<dbReference type="InterPro" id="IPR005829">
    <property type="entry name" value="Sugar_transporter_CS"/>
</dbReference>
<dbReference type="GeneTree" id="ENSGT00940000155708"/>
<evidence type="ECO:0000256" key="2">
    <source>
        <dbReference type="ARBA" id="ARBA00022692"/>
    </source>
</evidence>
<dbReference type="Proteomes" id="UP000694546">
    <property type="component" value="Chromosome 5"/>
</dbReference>
<comment type="similarity">
    <text evidence="5">Belongs to the major facilitator superfamily. Sugar transporter (TC 2.A.1.1) family.</text>
</comment>
<name>A0A8C5FJZ1_GADMO</name>
<dbReference type="GO" id="GO:0046323">
    <property type="term" value="P:D-glucose import"/>
    <property type="evidence" value="ECO:0007669"/>
    <property type="project" value="TreeGrafter"/>
</dbReference>
<dbReference type="InterPro" id="IPR003663">
    <property type="entry name" value="Sugar/inositol_transpt"/>
</dbReference>
<reference evidence="9" key="2">
    <citation type="submission" date="2025-09" db="UniProtKB">
        <authorList>
            <consortium name="Ensembl"/>
        </authorList>
    </citation>
    <scope>IDENTIFICATION</scope>
</reference>
<dbReference type="GO" id="GO:0055056">
    <property type="term" value="F:D-glucose transmembrane transporter activity"/>
    <property type="evidence" value="ECO:0007669"/>
    <property type="project" value="TreeGrafter"/>
</dbReference>
<keyword evidence="7" id="KW-0732">Signal</keyword>
<keyword evidence="2 6" id="KW-0812">Transmembrane</keyword>
<dbReference type="InterPro" id="IPR045263">
    <property type="entry name" value="GLUT"/>
</dbReference>
<dbReference type="PRINTS" id="PR00171">
    <property type="entry name" value="SUGRTRNSPORT"/>
</dbReference>
<dbReference type="InterPro" id="IPR005828">
    <property type="entry name" value="MFS_sugar_transport-like"/>
</dbReference>
<feature type="transmembrane region" description="Helical" evidence="6">
    <location>
        <begin position="350"/>
        <end position="372"/>
    </location>
</feature>